<organism evidence="1">
    <name type="scientific">Culex pipiens</name>
    <name type="common">House mosquito</name>
    <dbReference type="NCBI Taxonomy" id="7175"/>
    <lineage>
        <taxon>Eukaryota</taxon>
        <taxon>Metazoa</taxon>
        <taxon>Ecdysozoa</taxon>
        <taxon>Arthropoda</taxon>
        <taxon>Hexapoda</taxon>
        <taxon>Insecta</taxon>
        <taxon>Pterygota</taxon>
        <taxon>Neoptera</taxon>
        <taxon>Endopterygota</taxon>
        <taxon>Diptera</taxon>
        <taxon>Nematocera</taxon>
        <taxon>Culicoidea</taxon>
        <taxon>Culicidae</taxon>
        <taxon>Culicinae</taxon>
        <taxon>Culicini</taxon>
        <taxon>Culex</taxon>
        <taxon>Culex</taxon>
    </lineage>
</organism>
<protein>
    <submittedName>
        <fullName evidence="1">(northern house mosquito) hypothetical protein</fullName>
    </submittedName>
</protein>
<reference evidence="1" key="1">
    <citation type="submission" date="2021-05" db="EMBL/GenBank/DDBJ databases">
        <authorList>
            <person name="Alioto T."/>
            <person name="Alioto T."/>
            <person name="Gomez Garrido J."/>
        </authorList>
    </citation>
    <scope>NUCLEOTIDE SEQUENCE</scope>
</reference>
<proteinExistence type="predicted"/>
<dbReference type="AlphaFoldDB" id="A0A8D8CGW4"/>
<dbReference type="EMBL" id="HBUE01121967">
    <property type="protein sequence ID" value="CAG6492813.1"/>
    <property type="molecule type" value="Transcribed_RNA"/>
</dbReference>
<name>A0A8D8CGW4_CULPI</name>
<accession>A0A8D8CGW4</accession>
<sequence>MLIRRKTSYFAHLKTKPRQKTRKKHNVSSQLNVHFNFTALPARRFCCCRTTAVQQQRQQQQQYRVRSCTVSLSSRHTLLRRLPLAIDFSSAHSTFTCAHTLLLGFKLHHTSDTLDSAGEISLPFRTFISLNITKNFSQIYSPVDVTHLNLLLPRFLKANTSLLLSEAETDRLANFYH</sequence>
<evidence type="ECO:0000313" key="1">
    <source>
        <dbReference type="EMBL" id="CAG6492813.1"/>
    </source>
</evidence>